<feature type="transmembrane region" description="Helical" evidence="8">
    <location>
        <begin position="297"/>
        <end position="325"/>
    </location>
</feature>
<reference evidence="9 10" key="1">
    <citation type="submission" date="2023-07" db="EMBL/GenBank/DDBJ databases">
        <title>Micromonospora profundi TRM 95458 converts glycerol to a new osmotic compound.</title>
        <authorList>
            <person name="Lu D."/>
        </authorList>
    </citation>
    <scope>NUCLEOTIDE SEQUENCE [LARGE SCALE GENOMIC DNA]</scope>
    <source>
        <strain evidence="9 10">TRM95458</strain>
    </source>
</reference>
<evidence type="ECO:0000256" key="4">
    <source>
        <dbReference type="ARBA" id="ARBA00022519"/>
    </source>
</evidence>
<dbReference type="PANTHER" id="PTHR32196:SF21">
    <property type="entry name" value="ABC TRANSPORTER PERMEASE PROTEIN YPHD-RELATED"/>
    <property type="match status" value="1"/>
</dbReference>
<sequence>MTDVRVPPPEPAVTEVPPAAGTVGLRGTAARWLRRPRSRRELVDRLFAVQSLFALLVVFVVAILASPRRDGEILFLTAGNLGNIVRAVSEIGIIAIGMTFVILLGGIDLSVGAILGLSAVGTATLLVDSGFGIVPAVAVVLVIGALFGAVQGYAVARLGIQSFIVTLAGLQVARGIARIWSGGLGIPIAYGDGAHEAPPAFELLNGSLNGVLPVPAVLFVLIGIAAIVVLRTTAFARHVYAIGGNEKAARLSGVPVTRVKVAVFAVAGLLAAVAGVIHAGQLNQGSPNDGAGYELDAIAAVVIGGTSLAGGSGSMGGTLAGALLLGILNNILALNNIDANVQLLIKGLVIVLAAALQKLRHGIA</sequence>
<feature type="transmembrane region" description="Helical" evidence="8">
    <location>
        <begin position="84"/>
        <end position="104"/>
    </location>
</feature>
<keyword evidence="10" id="KW-1185">Reference proteome</keyword>
<dbReference type="Proteomes" id="UP001235874">
    <property type="component" value="Chromosome"/>
</dbReference>
<dbReference type="InterPro" id="IPR001851">
    <property type="entry name" value="ABC_transp_permease"/>
</dbReference>
<evidence type="ECO:0000313" key="10">
    <source>
        <dbReference type="Proteomes" id="UP001235874"/>
    </source>
</evidence>
<organism evidence="9 10">
    <name type="scientific">Micromonospora profundi</name>
    <dbReference type="NCBI Taxonomy" id="1420889"/>
    <lineage>
        <taxon>Bacteria</taxon>
        <taxon>Bacillati</taxon>
        <taxon>Actinomycetota</taxon>
        <taxon>Actinomycetes</taxon>
        <taxon>Micromonosporales</taxon>
        <taxon>Micromonosporaceae</taxon>
        <taxon>Micromonospora</taxon>
    </lineage>
</organism>
<comment type="subcellular location">
    <subcellularLocation>
        <location evidence="1">Cell membrane</location>
        <topology evidence="1">Multi-pass membrane protein</topology>
    </subcellularLocation>
</comment>
<keyword evidence="7 8" id="KW-0472">Membrane</keyword>
<evidence type="ECO:0000256" key="6">
    <source>
        <dbReference type="ARBA" id="ARBA00022989"/>
    </source>
</evidence>
<protein>
    <submittedName>
        <fullName evidence="9">ABC transporter permease</fullName>
    </submittedName>
</protein>
<feature type="transmembrane region" description="Helical" evidence="8">
    <location>
        <begin position="210"/>
        <end position="230"/>
    </location>
</feature>
<dbReference type="GO" id="GO:0022857">
    <property type="term" value="F:transmembrane transporter activity"/>
    <property type="evidence" value="ECO:0007669"/>
    <property type="project" value="InterPro"/>
</dbReference>
<accession>A0AAJ6HRW0</accession>
<keyword evidence="3" id="KW-1003">Cell membrane</keyword>
<gene>
    <name evidence="9" type="ORF">Q3V37_27765</name>
</gene>
<dbReference type="PANTHER" id="PTHR32196">
    <property type="entry name" value="ABC TRANSPORTER PERMEASE PROTEIN YPHD-RELATED-RELATED"/>
    <property type="match status" value="1"/>
</dbReference>
<dbReference type="RefSeq" id="WP_306272132.1">
    <property type="nucleotide sequence ID" value="NZ_CP130472.1"/>
</dbReference>
<feature type="transmembrane region" description="Helical" evidence="8">
    <location>
        <begin position="259"/>
        <end position="277"/>
    </location>
</feature>
<name>A0AAJ6HRW0_9ACTN</name>
<keyword evidence="2" id="KW-0813">Transport</keyword>
<dbReference type="CDD" id="cd06579">
    <property type="entry name" value="TM_PBP1_transp_AraH_like"/>
    <property type="match status" value="1"/>
</dbReference>
<evidence type="ECO:0000256" key="1">
    <source>
        <dbReference type="ARBA" id="ARBA00004651"/>
    </source>
</evidence>
<evidence type="ECO:0000256" key="3">
    <source>
        <dbReference type="ARBA" id="ARBA00022475"/>
    </source>
</evidence>
<keyword evidence="6 8" id="KW-1133">Transmembrane helix</keyword>
<feature type="transmembrane region" description="Helical" evidence="8">
    <location>
        <begin position="163"/>
        <end position="190"/>
    </location>
</feature>
<dbReference type="GO" id="GO:0005886">
    <property type="term" value="C:plasma membrane"/>
    <property type="evidence" value="ECO:0007669"/>
    <property type="project" value="UniProtKB-SubCell"/>
</dbReference>
<dbReference type="KEGG" id="mprn:Q3V37_27765"/>
<evidence type="ECO:0000313" key="9">
    <source>
        <dbReference type="EMBL" id="WLS45122.1"/>
    </source>
</evidence>
<evidence type="ECO:0000256" key="5">
    <source>
        <dbReference type="ARBA" id="ARBA00022692"/>
    </source>
</evidence>
<dbReference type="AlphaFoldDB" id="A0AAJ6HRW0"/>
<feature type="transmembrane region" description="Helical" evidence="8">
    <location>
        <begin position="133"/>
        <end position="156"/>
    </location>
</feature>
<keyword evidence="5 8" id="KW-0812">Transmembrane</keyword>
<feature type="transmembrane region" description="Helical" evidence="8">
    <location>
        <begin position="42"/>
        <end position="64"/>
    </location>
</feature>
<dbReference type="Pfam" id="PF02653">
    <property type="entry name" value="BPD_transp_2"/>
    <property type="match status" value="1"/>
</dbReference>
<evidence type="ECO:0000256" key="2">
    <source>
        <dbReference type="ARBA" id="ARBA00022448"/>
    </source>
</evidence>
<keyword evidence="4" id="KW-0997">Cell inner membrane</keyword>
<evidence type="ECO:0000256" key="8">
    <source>
        <dbReference type="SAM" id="Phobius"/>
    </source>
</evidence>
<evidence type="ECO:0000256" key="7">
    <source>
        <dbReference type="ARBA" id="ARBA00023136"/>
    </source>
</evidence>
<dbReference type="EMBL" id="CP130472">
    <property type="protein sequence ID" value="WLS45122.1"/>
    <property type="molecule type" value="Genomic_DNA"/>
</dbReference>
<proteinExistence type="predicted"/>